<evidence type="ECO:0000313" key="2">
    <source>
        <dbReference type="Ensembl" id="ENSUMAP00000011174"/>
    </source>
</evidence>
<dbReference type="AlphaFoldDB" id="A0A452TSI4"/>
<organism evidence="2">
    <name type="scientific">Ursus maritimus</name>
    <name type="common">Polar bear</name>
    <name type="synonym">Thalarctos maritimus</name>
    <dbReference type="NCBI Taxonomy" id="29073"/>
    <lineage>
        <taxon>Eukaryota</taxon>
        <taxon>Metazoa</taxon>
        <taxon>Chordata</taxon>
        <taxon>Craniata</taxon>
        <taxon>Vertebrata</taxon>
        <taxon>Euteleostomi</taxon>
        <taxon>Mammalia</taxon>
        <taxon>Eutheria</taxon>
        <taxon>Laurasiatheria</taxon>
        <taxon>Carnivora</taxon>
        <taxon>Caniformia</taxon>
        <taxon>Ursidae</taxon>
        <taxon>Ursus</taxon>
    </lineage>
</organism>
<evidence type="ECO:0000256" key="1">
    <source>
        <dbReference type="SAM" id="MobiDB-lite"/>
    </source>
</evidence>
<feature type="compositionally biased region" description="Basic residues" evidence="1">
    <location>
        <begin position="1"/>
        <end position="12"/>
    </location>
</feature>
<reference evidence="2" key="1">
    <citation type="submission" date="2019-03" db="UniProtKB">
        <authorList>
            <consortium name="Ensembl"/>
        </authorList>
    </citation>
    <scope>IDENTIFICATION</scope>
</reference>
<feature type="region of interest" description="Disordered" evidence="1">
    <location>
        <begin position="1"/>
        <end position="23"/>
    </location>
</feature>
<sequence length="71" mass="8131">FKKKTYWGRGRRRERDSTPKLATVQQPSELVPFARLKSWQVQKLMPNSISAVSKNISTHTLTGRMNCVLAT</sequence>
<protein>
    <submittedName>
        <fullName evidence="2">Uncharacterized protein</fullName>
    </submittedName>
</protein>
<name>A0A452TSI4_URSMA</name>
<dbReference type="Ensembl" id="ENSUMAT00000013291.1">
    <property type="protein sequence ID" value="ENSUMAP00000011174.1"/>
    <property type="gene ID" value="ENSUMAG00000008396.1"/>
</dbReference>
<dbReference type="GeneTree" id="ENSGT00950000185150"/>
<proteinExistence type="predicted"/>
<accession>A0A452TSI4</accession>